<evidence type="ECO:0000256" key="1">
    <source>
        <dbReference type="SAM" id="Phobius"/>
    </source>
</evidence>
<keyword evidence="1" id="KW-0812">Transmembrane</keyword>
<comment type="caution">
    <text evidence="2">The sequence shown here is derived from an EMBL/GenBank/DDBJ whole genome shotgun (WGS) entry which is preliminary data.</text>
</comment>
<feature type="transmembrane region" description="Helical" evidence="1">
    <location>
        <begin position="6"/>
        <end position="25"/>
    </location>
</feature>
<gene>
    <name evidence="2" type="ORF">RAK27_09265</name>
</gene>
<dbReference type="Pfam" id="PF08570">
    <property type="entry name" value="DUF1761"/>
    <property type="match status" value="1"/>
</dbReference>
<dbReference type="RefSeq" id="WP_157455843.1">
    <property type="nucleotide sequence ID" value="NZ_CP045040.1"/>
</dbReference>
<sequence length="126" mass="13927">MNLLLTLGAGILAFFIGALWYTVFFGKSWIIESGMTEEKIKEQGGAGISMVSTLVMEILVAFLVTYLIRQTNLPIMTSGLLITGIAILSSLKNYVFEKKSIKLILINESYKAVCILIMSASVFFFN</sequence>
<organism evidence="2 3">
    <name type="scientific">Carnobacterium maltaromaticum</name>
    <name type="common">Carnobacterium piscicola</name>
    <dbReference type="NCBI Taxonomy" id="2751"/>
    <lineage>
        <taxon>Bacteria</taxon>
        <taxon>Bacillati</taxon>
        <taxon>Bacillota</taxon>
        <taxon>Bacilli</taxon>
        <taxon>Lactobacillales</taxon>
        <taxon>Carnobacteriaceae</taxon>
        <taxon>Carnobacterium</taxon>
    </lineage>
</organism>
<dbReference type="AlphaFoldDB" id="A0AAW9K6H2"/>
<evidence type="ECO:0000313" key="2">
    <source>
        <dbReference type="EMBL" id="MDZ5758841.1"/>
    </source>
</evidence>
<reference evidence="2" key="1">
    <citation type="submission" date="2023-08" db="EMBL/GenBank/DDBJ databases">
        <title>Genomic characterization of piscicolin 126 produced by Carnobacterium maltaromaticum CM22 strain isolated from salmon (Salmo salar).</title>
        <authorList>
            <person name="Gonzalez-Gragera E."/>
            <person name="Garcia-Lopez J.D."/>
            <person name="Teso-Perez C."/>
            <person name="Gimenez-Hernandez I."/>
            <person name="Peralta-Sanchez J.M."/>
            <person name="Valdivia E."/>
            <person name="Montalban-Lopez M."/>
            <person name="Martin-Platero A.M."/>
            <person name="Banos A."/>
            <person name="Martinez-Bueno M."/>
        </authorList>
    </citation>
    <scope>NUCLEOTIDE SEQUENCE</scope>
    <source>
        <strain evidence="2">CM22</strain>
    </source>
</reference>
<protein>
    <submittedName>
        <fullName evidence="2">DUF1761 domain-containing protein</fullName>
    </submittedName>
</protein>
<evidence type="ECO:0000313" key="3">
    <source>
        <dbReference type="Proteomes" id="UP001290462"/>
    </source>
</evidence>
<feature type="transmembrane region" description="Helical" evidence="1">
    <location>
        <begin position="103"/>
        <end position="125"/>
    </location>
</feature>
<name>A0AAW9K6H2_CARML</name>
<feature type="transmembrane region" description="Helical" evidence="1">
    <location>
        <begin position="73"/>
        <end position="91"/>
    </location>
</feature>
<dbReference type="Proteomes" id="UP001290462">
    <property type="component" value="Unassembled WGS sequence"/>
</dbReference>
<dbReference type="InterPro" id="IPR013879">
    <property type="entry name" value="DUF1761"/>
</dbReference>
<accession>A0AAW9K6H2</accession>
<feature type="transmembrane region" description="Helical" evidence="1">
    <location>
        <begin position="46"/>
        <end position="67"/>
    </location>
</feature>
<keyword evidence="1" id="KW-1133">Transmembrane helix</keyword>
<keyword evidence="1" id="KW-0472">Membrane</keyword>
<dbReference type="EMBL" id="JAVBVO010000003">
    <property type="protein sequence ID" value="MDZ5758841.1"/>
    <property type="molecule type" value="Genomic_DNA"/>
</dbReference>
<proteinExistence type="predicted"/>